<evidence type="ECO:0000313" key="1">
    <source>
        <dbReference type="EMBL" id="QRC97613.1"/>
    </source>
</evidence>
<proteinExistence type="predicted"/>
<keyword evidence="2" id="KW-1185">Reference proteome</keyword>
<protein>
    <submittedName>
        <fullName evidence="1">Elsinochrome C biosynthesis cluster protein</fullName>
    </submittedName>
</protein>
<dbReference type="Proteomes" id="UP000663193">
    <property type="component" value="Chromosome 7"/>
</dbReference>
<gene>
    <name evidence="1" type="ORF">JI435_086130</name>
</gene>
<accession>A0A7U2F2S7</accession>
<sequence>MALMIEKLAPPSKRSMTKFTQHCTGNCGQFWPKTWFWSRSSFIHWRLVSRHWPLAPFQLPKTTMAYALVNTKLSALRDIGN</sequence>
<name>A0A7U2F2S7_PHANO</name>
<dbReference type="AlphaFoldDB" id="A0A7U2F2S7"/>
<reference evidence="2" key="1">
    <citation type="journal article" date="2021" name="BMC Genomics">
        <title>Chromosome-level genome assembly and manually-curated proteome of model necrotroph Parastagonospora nodorum Sn15 reveals a genome-wide trove of candidate effector homologs, and redundancy of virulence-related functions within an accessory chromosome.</title>
        <authorList>
            <person name="Bertazzoni S."/>
            <person name="Jones D.A.B."/>
            <person name="Phan H.T."/>
            <person name="Tan K.-C."/>
            <person name="Hane J.K."/>
        </authorList>
    </citation>
    <scope>NUCLEOTIDE SEQUENCE [LARGE SCALE GENOMIC DNA]</scope>
    <source>
        <strain evidence="2">SN15 / ATCC MYA-4574 / FGSC 10173)</strain>
    </source>
</reference>
<dbReference type="KEGG" id="pno:SNOG_08613"/>
<organism evidence="1 2">
    <name type="scientific">Phaeosphaeria nodorum (strain SN15 / ATCC MYA-4574 / FGSC 10173)</name>
    <name type="common">Glume blotch fungus</name>
    <name type="synonym">Parastagonospora nodorum</name>
    <dbReference type="NCBI Taxonomy" id="321614"/>
    <lineage>
        <taxon>Eukaryota</taxon>
        <taxon>Fungi</taxon>
        <taxon>Dikarya</taxon>
        <taxon>Ascomycota</taxon>
        <taxon>Pezizomycotina</taxon>
        <taxon>Dothideomycetes</taxon>
        <taxon>Pleosporomycetidae</taxon>
        <taxon>Pleosporales</taxon>
        <taxon>Pleosporineae</taxon>
        <taxon>Phaeosphaeriaceae</taxon>
        <taxon>Parastagonospora</taxon>
    </lineage>
</organism>
<dbReference type="RefSeq" id="XP_001798922.1">
    <property type="nucleotide sequence ID" value="XM_001798870.1"/>
</dbReference>
<dbReference type="EMBL" id="CP069029">
    <property type="protein sequence ID" value="QRC97613.1"/>
    <property type="molecule type" value="Genomic_DNA"/>
</dbReference>
<dbReference type="VEuPathDB" id="FungiDB:JI435_086130"/>
<evidence type="ECO:0000313" key="2">
    <source>
        <dbReference type="Proteomes" id="UP000663193"/>
    </source>
</evidence>